<protein>
    <submittedName>
        <fullName evidence="1">Uncharacterized protein</fullName>
    </submittedName>
</protein>
<accession>A0ABY7YRG4</accession>
<proteinExistence type="predicted"/>
<sequence>MGSRLSTISTNAAATINVSGPNLTVPGDPTSAKQFGVEFTGLPTPGQVVSIGLTMPDGTETQVKLTATADNPAGAGAFTIDADPAIMASNFQAALDKSLGTAARTDLKAASTFAAATDYFSDDGVPRLPDGGPPATSLVPDTGNTAVHWYTGEVGSPGDNPRQSVTAAIGDTSKVDYGVRANESGFLRLIRSQAAMAVSDYPSEAEVRAKYDSDRVAAMGLPAGSGRDSALAAYEAKVAGEYRESTGFFDGMAQRQALRVIGKP</sequence>
<evidence type="ECO:0000313" key="2">
    <source>
        <dbReference type="Proteomes" id="UP001220530"/>
    </source>
</evidence>
<evidence type="ECO:0000313" key="1">
    <source>
        <dbReference type="EMBL" id="WDR03767.1"/>
    </source>
</evidence>
<name>A0ABY7YRG4_9HYPH</name>
<dbReference type="RefSeq" id="WP_282220155.1">
    <property type="nucleotide sequence ID" value="NZ_CP118246.1"/>
</dbReference>
<reference evidence="1 2" key="1">
    <citation type="submission" date="2023-02" db="EMBL/GenBank/DDBJ databases">
        <title>Devosia algicola sp. nov., isolated from the phycosphere of marine algae.</title>
        <authorList>
            <person name="Kim J.M."/>
            <person name="Lee J.K."/>
            <person name="Choi B.J."/>
            <person name="Bayburt H."/>
            <person name="Jeon C.O."/>
        </authorList>
    </citation>
    <scope>NUCLEOTIDE SEQUENCE [LARGE SCALE GENOMIC DNA]</scope>
    <source>
        <strain evidence="1 2">G20-9</strain>
    </source>
</reference>
<gene>
    <name evidence="1" type="ORF">PSQ19_06880</name>
</gene>
<dbReference type="EMBL" id="CP118246">
    <property type="protein sequence ID" value="WDR03767.1"/>
    <property type="molecule type" value="Genomic_DNA"/>
</dbReference>
<dbReference type="Proteomes" id="UP001220530">
    <property type="component" value="Chromosome"/>
</dbReference>
<organism evidence="1 2">
    <name type="scientific">Devosia algicola</name>
    <dbReference type="NCBI Taxonomy" id="3026418"/>
    <lineage>
        <taxon>Bacteria</taxon>
        <taxon>Pseudomonadati</taxon>
        <taxon>Pseudomonadota</taxon>
        <taxon>Alphaproteobacteria</taxon>
        <taxon>Hyphomicrobiales</taxon>
        <taxon>Devosiaceae</taxon>
        <taxon>Devosia</taxon>
    </lineage>
</organism>
<keyword evidence="2" id="KW-1185">Reference proteome</keyword>